<dbReference type="EMBL" id="LAZR01058328">
    <property type="protein sequence ID" value="KKK70123.1"/>
    <property type="molecule type" value="Genomic_DNA"/>
</dbReference>
<dbReference type="AlphaFoldDB" id="A0A0F8XMB8"/>
<protein>
    <submittedName>
        <fullName evidence="1">Uncharacterized protein</fullName>
    </submittedName>
</protein>
<accession>A0A0F8XMB8</accession>
<organism evidence="1">
    <name type="scientific">marine sediment metagenome</name>
    <dbReference type="NCBI Taxonomy" id="412755"/>
    <lineage>
        <taxon>unclassified sequences</taxon>
        <taxon>metagenomes</taxon>
        <taxon>ecological metagenomes</taxon>
    </lineage>
</organism>
<proteinExistence type="predicted"/>
<comment type="caution">
    <text evidence="1">The sequence shown here is derived from an EMBL/GenBank/DDBJ whole genome shotgun (WGS) entry which is preliminary data.</text>
</comment>
<name>A0A0F8XMB8_9ZZZZ</name>
<gene>
    <name evidence="1" type="ORF">LCGC14_2927150</name>
</gene>
<evidence type="ECO:0000313" key="1">
    <source>
        <dbReference type="EMBL" id="KKK70123.1"/>
    </source>
</evidence>
<sequence length="87" mass="10240">MGSGWYDLSQKKLEAADYLDMVMLSFLDEPEYNEFNKRHRGQYTIIHTLNNPTSGRFHVWVEKNKSATWVTNHNKGQRSHSVKVEKI</sequence>
<reference evidence="1" key="1">
    <citation type="journal article" date="2015" name="Nature">
        <title>Complex archaea that bridge the gap between prokaryotes and eukaryotes.</title>
        <authorList>
            <person name="Spang A."/>
            <person name="Saw J.H."/>
            <person name="Jorgensen S.L."/>
            <person name="Zaremba-Niedzwiedzka K."/>
            <person name="Martijn J."/>
            <person name="Lind A.E."/>
            <person name="van Eijk R."/>
            <person name="Schleper C."/>
            <person name="Guy L."/>
            <person name="Ettema T.J."/>
        </authorList>
    </citation>
    <scope>NUCLEOTIDE SEQUENCE</scope>
</reference>